<name>A0A266NG46_9PSED</name>
<dbReference type="RefSeq" id="WP_094991811.1">
    <property type="nucleotide sequence ID" value="NZ_NQKI01000001.1"/>
</dbReference>
<evidence type="ECO:0008006" key="3">
    <source>
        <dbReference type="Google" id="ProtNLM"/>
    </source>
</evidence>
<sequence length="67" mass="7562">MNNDEALQLIKHLIGTRYVPSVKAYITELTGRERVVGVNDASTKEIDPNRIQIRGDEKLCIVGFNFT</sequence>
<comment type="caution">
    <text evidence="1">The sequence shown here is derived from an EMBL/GenBank/DDBJ whole genome shotgun (WGS) entry which is preliminary data.</text>
</comment>
<dbReference type="OrthoDB" id="6966003at2"/>
<evidence type="ECO:0000313" key="2">
    <source>
        <dbReference type="Proteomes" id="UP000215788"/>
    </source>
</evidence>
<protein>
    <recommendedName>
        <fullName evidence="3">Peptidase inhibitor I78 family protein</fullName>
    </recommendedName>
</protein>
<proteinExistence type="predicted"/>
<organism evidence="1 2">
    <name type="scientific">Pseudomonas lundensis</name>
    <dbReference type="NCBI Taxonomy" id="86185"/>
    <lineage>
        <taxon>Bacteria</taxon>
        <taxon>Pseudomonadati</taxon>
        <taxon>Pseudomonadota</taxon>
        <taxon>Gammaproteobacteria</taxon>
        <taxon>Pseudomonadales</taxon>
        <taxon>Pseudomonadaceae</taxon>
        <taxon>Pseudomonas</taxon>
    </lineage>
</organism>
<reference evidence="1 2" key="1">
    <citation type="submission" date="2017-08" db="EMBL/GenBank/DDBJ databases">
        <title>Genomic and metabolic characterisation of spoilage-associated Pseudomonas species.</title>
        <authorList>
            <person name="Stanborough T."/>
            <person name="Fegan N."/>
            <person name="Powell S.M."/>
            <person name="Singh T."/>
            <person name="Tamplin M.L."/>
            <person name="Chandry P.S."/>
        </authorList>
    </citation>
    <scope>NUCLEOTIDE SEQUENCE [LARGE SCALE GENOMIC DNA]</scope>
    <source>
        <strain evidence="1 2">L1802</strain>
    </source>
</reference>
<dbReference type="AlphaFoldDB" id="A0A266NG46"/>
<gene>
    <name evidence="1" type="ORF">CJF39_01375</name>
</gene>
<accession>A0A266NG46</accession>
<dbReference type="Proteomes" id="UP000215788">
    <property type="component" value="Unassembled WGS sequence"/>
</dbReference>
<evidence type="ECO:0000313" key="1">
    <source>
        <dbReference type="EMBL" id="OZY61488.1"/>
    </source>
</evidence>
<dbReference type="EMBL" id="NQKI01000001">
    <property type="protein sequence ID" value="OZY61488.1"/>
    <property type="molecule type" value="Genomic_DNA"/>
</dbReference>